<dbReference type="Proteomes" id="UP000028582">
    <property type="component" value="Unassembled WGS sequence"/>
</dbReference>
<organism evidence="1 2">
    <name type="scientific">Phytophthora nicotianae P1976</name>
    <dbReference type="NCBI Taxonomy" id="1317066"/>
    <lineage>
        <taxon>Eukaryota</taxon>
        <taxon>Sar</taxon>
        <taxon>Stramenopiles</taxon>
        <taxon>Oomycota</taxon>
        <taxon>Peronosporomycetes</taxon>
        <taxon>Peronosporales</taxon>
        <taxon>Peronosporaceae</taxon>
        <taxon>Phytophthora</taxon>
    </lineage>
</organism>
<name>A0A081A3C5_PHYNI</name>
<evidence type="ECO:0000313" key="2">
    <source>
        <dbReference type="Proteomes" id="UP000028582"/>
    </source>
</evidence>
<protein>
    <submittedName>
        <fullName evidence="1">Uncharacterized protein</fullName>
    </submittedName>
</protein>
<accession>A0A081A3C5</accession>
<reference evidence="1 2" key="1">
    <citation type="submission" date="2013-11" db="EMBL/GenBank/DDBJ databases">
        <title>The Genome Sequence of Phytophthora parasitica P1976.</title>
        <authorList>
            <consortium name="The Broad Institute Genomics Platform"/>
            <person name="Russ C."/>
            <person name="Tyler B."/>
            <person name="Panabieres F."/>
            <person name="Shan W."/>
            <person name="Tripathy S."/>
            <person name="Grunwald N."/>
            <person name="Machado M."/>
            <person name="Johnson C.S."/>
            <person name="Walker B."/>
            <person name="Young S."/>
            <person name="Zeng Q."/>
            <person name="Gargeya S."/>
            <person name="Fitzgerald M."/>
            <person name="Haas B."/>
            <person name="Abouelleil A."/>
            <person name="Allen A.W."/>
            <person name="Alvarado L."/>
            <person name="Arachchi H.M."/>
            <person name="Berlin A.M."/>
            <person name="Chapman S.B."/>
            <person name="Gainer-Dewar J."/>
            <person name="Goldberg J."/>
            <person name="Griggs A."/>
            <person name="Gujja S."/>
            <person name="Hansen M."/>
            <person name="Howarth C."/>
            <person name="Imamovic A."/>
            <person name="Ireland A."/>
            <person name="Larimer J."/>
            <person name="McCowan C."/>
            <person name="Murphy C."/>
            <person name="Pearson M."/>
            <person name="Poon T.W."/>
            <person name="Priest M."/>
            <person name="Roberts A."/>
            <person name="Saif S."/>
            <person name="Shea T."/>
            <person name="Sisk P."/>
            <person name="Sykes S."/>
            <person name="Wortman J."/>
            <person name="Nusbaum C."/>
            <person name="Birren B."/>
        </authorList>
    </citation>
    <scope>NUCLEOTIDE SEQUENCE [LARGE SCALE GENOMIC DNA]</scope>
    <source>
        <strain evidence="1 2">P1976</strain>
    </source>
</reference>
<sequence>MLAQAFPVIVGPRKKASLRLYPAKAQNTNMIWSVSSSRDAVG</sequence>
<proteinExistence type="predicted"/>
<gene>
    <name evidence="1" type="ORF">F444_10663</name>
</gene>
<comment type="caution">
    <text evidence="1">The sequence shown here is derived from an EMBL/GenBank/DDBJ whole genome shotgun (WGS) entry which is preliminary data.</text>
</comment>
<dbReference type="AlphaFoldDB" id="A0A081A3C5"/>
<dbReference type="EMBL" id="ANJA01001904">
    <property type="protein sequence ID" value="ETO73386.1"/>
    <property type="molecule type" value="Genomic_DNA"/>
</dbReference>
<evidence type="ECO:0000313" key="1">
    <source>
        <dbReference type="EMBL" id="ETO73386.1"/>
    </source>
</evidence>